<feature type="non-terminal residue" evidence="2">
    <location>
        <position position="307"/>
    </location>
</feature>
<keyword evidence="1" id="KW-0472">Membrane</keyword>
<dbReference type="EMBL" id="JADIML010000231">
    <property type="protein sequence ID" value="MBO8463944.1"/>
    <property type="molecule type" value="Genomic_DNA"/>
</dbReference>
<keyword evidence="1" id="KW-1133">Transmembrane helix</keyword>
<sequence length="307" mass="36357">MKKKYLYFIFFFFAFLLLLFIGYKLFFLTHPTNSEEEKITIEYEQEKIDIIQQVDIQNILQLLSKMKPSDSKGKSLMYKGNYTDSNGKITELFIYSNGIQFGTDFYIGKNQKLIVQILQNYIDSIIRVEQFIQKSEQIVLRINDFDKKIILDNKQKNQLLSAIKDSSTSLDELPIFHSWKFPAYEIELLSSNNVKRHLALSNTDKLAYYYDDELLVFSCNDTVWNLITSWYPVTKEQWDGEFKELLTANQLLWTQNFPNVLVADHQDFTSYIDSIVRTLNSYSYTNSEKPKIKERKFYIRMNFISSN</sequence>
<keyword evidence="1" id="KW-0812">Transmembrane</keyword>
<gene>
    <name evidence="2" type="ORF">IAC13_08440</name>
</gene>
<accession>A0A9D9I2A2</accession>
<organism evidence="2 3">
    <name type="scientific">Candidatus Scybalomonas excrementavium</name>
    <dbReference type="NCBI Taxonomy" id="2840943"/>
    <lineage>
        <taxon>Bacteria</taxon>
        <taxon>Bacillati</taxon>
        <taxon>Bacillota</taxon>
        <taxon>Clostridia</taxon>
        <taxon>Lachnospirales</taxon>
        <taxon>Lachnospiraceae</taxon>
        <taxon>Lachnospiraceae incertae sedis</taxon>
        <taxon>Candidatus Scybalomonas</taxon>
    </lineage>
</organism>
<proteinExistence type="predicted"/>
<feature type="transmembrane region" description="Helical" evidence="1">
    <location>
        <begin position="5"/>
        <end position="26"/>
    </location>
</feature>
<evidence type="ECO:0000256" key="1">
    <source>
        <dbReference type="SAM" id="Phobius"/>
    </source>
</evidence>
<name>A0A9D9I2A2_9FIRM</name>
<evidence type="ECO:0000313" key="2">
    <source>
        <dbReference type="EMBL" id="MBO8463944.1"/>
    </source>
</evidence>
<reference evidence="2" key="1">
    <citation type="submission" date="2020-10" db="EMBL/GenBank/DDBJ databases">
        <authorList>
            <person name="Gilroy R."/>
        </authorList>
    </citation>
    <scope>NUCLEOTIDE SEQUENCE</scope>
    <source>
        <strain evidence="2">E3-2379</strain>
    </source>
</reference>
<dbReference type="AlphaFoldDB" id="A0A9D9I2A2"/>
<reference evidence="2" key="2">
    <citation type="journal article" date="2021" name="PeerJ">
        <title>Extensive microbial diversity within the chicken gut microbiome revealed by metagenomics and culture.</title>
        <authorList>
            <person name="Gilroy R."/>
            <person name="Ravi A."/>
            <person name="Getino M."/>
            <person name="Pursley I."/>
            <person name="Horton D.L."/>
            <person name="Alikhan N.F."/>
            <person name="Baker D."/>
            <person name="Gharbi K."/>
            <person name="Hall N."/>
            <person name="Watson M."/>
            <person name="Adriaenssens E.M."/>
            <person name="Foster-Nyarko E."/>
            <person name="Jarju S."/>
            <person name="Secka A."/>
            <person name="Antonio M."/>
            <person name="Oren A."/>
            <person name="Chaudhuri R.R."/>
            <person name="La Ragione R."/>
            <person name="Hildebrand F."/>
            <person name="Pallen M.J."/>
        </authorList>
    </citation>
    <scope>NUCLEOTIDE SEQUENCE</scope>
    <source>
        <strain evidence="2">E3-2379</strain>
    </source>
</reference>
<protein>
    <submittedName>
        <fullName evidence="2">Uncharacterized protein</fullName>
    </submittedName>
</protein>
<evidence type="ECO:0000313" key="3">
    <source>
        <dbReference type="Proteomes" id="UP000823618"/>
    </source>
</evidence>
<dbReference type="Proteomes" id="UP000823618">
    <property type="component" value="Unassembled WGS sequence"/>
</dbReference>
<comment type="caution">
    <text evidence="2">The sequence shown here is derived from an EMBL/GenBank/DDBJ whole genome shotgun (WGS) entry which is preliminary data.</text>
</comment>